<evidence type="ECO:0000313" key="2">
    <source>
        <dbReference type="Proteomes" id="UP000439113"/>
    </source>
</evidence>
<evidence type="ECO:0000313" key="1">
    <source>
        <dbReference type="EMBL" id="MTV29481.1"/>
    </source>
</evidence>
<dbReference type="AlphaFoldDB" id="A0A6N8DJT2"/>
<comment type="caution">
    <text evidence="1">The sequence shown here is derived from an EMBL/GenBank/DDBJ whole genome shotgun (WGS) entry which is preliminary data.</text>
</comment>
<accession>A0A6N8DJT2</accession>
<dbReference type="OrthoDB" id="8451135at2"/>
<organism evidence="1 2">
    <name type="scientific">Rhodoblastus acidophilus</name>
    <name type="common">Rhodopseudomonas acidophila</name>
    <dbReference type="NCBI Taxonomy" id="1074"/>
    <lineage>
        <taxon>Bacteria</taxon>
        <taxon>Pseudomonadati</taxon>
        <taxon>Pseudomonadota</taxon>
        <taxon>Alphaproteobacteria</taxon>
        <taxon>Hyphomicrobiales</taxon>
        <taxon>Rhodoblastaceae</taxon>
        <taxon>Rhodoblastus</taxon>
    </lineage>
</organism>
<dbReference type="EMBL" id="WNKS01000001">
    <property type="protein sequence ID" value="MTV29481.1"/>
    <property type="molecule type" value="Genomic_DNA"/>
</dbReference>
<reference evidence="1 2" key="1">
    <citation type="submission" date="2019-11" db="EMBL/GenBank/DDBJ databases">
        <title>Whole-genome sequence of a Rhodoblastus acidophilus DSM 142.</title>
        <authorList>
            <person name="Kyndt J.A."/>
            <person name="Meyer T.E."/>
        </authorList>
    </citation>
    <scope>NUCLEOTIDE SEQUENCE [LARGE SCALE GENOMIC DNA]</scope>
    <source>
        <strain evidence="1 2">DSM 142</strain>
    </source>
</reference>
<name>A0A6N8DJT2_RHOAC</name>
<sequence>MISALLLSPSLGAAPNPRAAEALARSLGSLVRATMEGVVRDAALIGRAEDDLAGVADYAGCAYVETATLAEGFARAVSETRGEIIFVLEGGYATPTGFIEEASDLLLEGATFSGALLRRAPYSLATRFAPGLAKPVGLLAQRAALRGAQPRDLAALIRAAKPSRTLNSQAIRTI</sequence>
<dbReference type="Proteomes" id="UP000439113">
    <property type="component" value="Unassembled WGS sequence"/>
</dbReference>
<dbReference type="RefSeq" id="WP_155444151.1">
    <property type="nucleotide sequence ID" value="NZ_JAOQNR010000001.1"/>
</dbReference>
<gene>
    <name evidence="1" type="ORF">GJ654_00585</name>
</gene>
<protein>
    <submittedName>
        <fullName evidence="1">Transposase</fullName>
    </submittedName>
</protein>
<proteinExistence type="predicted"/>